<evidence type="ECO:0000313" key="2">
    <source>
        <dbReference type="Proteomes" id="UP000015106"/>
    </source>
</evidence>
<evidence type="ECO:0000313" key="1">
    <source>
        <dbReference type="EnsemblPlants" id="TuG1812G0700001721.01.T01"/>
    </source>
</evidence>
<accession>A0A8R7R0P0</accession>
<name>A0A8R7R0P0_TRIUA</name>
<dbReference type="Gramene" id="TuG1812G0700001721.01.T01">
    <property type="protein sequence ID" value="TuG1812G0700001721.01.T01"/>
    <property type="gene ID" value="TuG1812G0700001721.01"/>
</dbReference>
<dbReference type="EnsemblPlants" id="TuG1812G0700001721.01.T01">
    <property type="protein sequence ID" value="TuG1812G0700001721.01.T01"/>
    <property type="gene ID" value="TuG1812G0700001721.01"/>
</dbReference>
<dbReference type="Gene3D" id="2.60.120.10">
    <property type="entry name" value="Jelly Rolls"/>
    <property type="match status" value="1"/>
</dbReference>
<dbReference type="InterPro" id="IPR014710">
    <property type="entry name" value="RmlC-like_jellyroll"/>
</dbReference>
<sequence>MPSKSFTWQHQPNIIRWTMHAVSSAIYFLLLAGEITRLHCIPGETCHYYTGEPSQSENLPTNKNCLSFSKDVAHLIQYTTHFTYLRSMMMGKSR</sequence>
<dbReference type="AlphaFoldDB" id="A0A8R7R0P0"/>
<protein>
    <submittedName>
        <fullName evidence="1">Uncharacterized protein</fullName>
    </submittedName>
</protein>
<reference evidence="1" key="2">
    <citation type="submission" date="2018-03" db="EMBL/GenBank/DDBJ databases">
        <title>The Triticum urartu genome reveals the dynamic nature of wheat genome evolution.</title>
        <authorList>
            <person name="Ling H."/>
            <person name="Ma B."/>
            <person name="Shi X."/>
            <person name="Liu H."/>
            <person name="Dong L."/>
            <person name="Sun H."/>
            <person name="Cao Y."/>
            <person name="Gao Q."/>
            <person name="Zheng S."/>
            <person name="Li Y."/>
            <person name="Yu Y."/>
            <person name="Du H."/>
            <person name="Qi M."/>
            <person name="Li Y."/>
            <person name="Yu H."/>
            <person name="Cui Y."/>
            <person name="Wang N."/>
            <person name="Chen C."/>
            <person name="Wu H."/>
            <person name="Zhao Y."/>
            <person name="Zhang J."/>
            <person name="Li Y."/>
            <person name="Zhou W."/>
            <person name="Zhang B."/>
            <person name="Hu W."/>
            <person name="Eijk M."/>
            <person name="Tang J."/>
            <person name="Witsenboer H."/>
            <person name="Zhao S."/>
            <person name="Li Z."/>
            <person name="Zhang A."/>
            <person name="Wang D."/>
            <person name="Liang C."/>
        </authorList>
    </citation>
    <scope>NUCLEOTIDE SEQUENCE [LARGE SCALE GENOMIC DNA]</scope>
    <source>
        <strain evidence="1">cv. G1812</strain>
    </source>
</reference>
<dbReference type="Proteomes" id="UP000015106">
    <property type="component" value="Chromosome 7"/>
</dbReference>
<proteinExistence type="predicted"/>
<organism evidence="1 2">
    <name type="scientific">Triticum urartu</name>
    <name type="common">Red wild einkorn</name>
    <name type="synonym">Crithodium urartu</name>
    <dbReference type="NCBI Taxonomy" id="4572"/>
    <lineage>
        <taxon>Eukaryota</taxon>
        <taxon>Viridiplantae</taxon>
        <taxon>Streptophyta</taxon>
        <taxon>Embryophyta</taxon>
        <taxon>Tracheophyta</taxon>
        <taxon>Spermatophyta</taxon>
        <taxon>Magnoliopsida</taxon>
        <taxon>Liliopsida</taxon>
        <taxon>Poales</taxon>
        <taxon>Poaceae</taxon>
        <taxon>BOP clade</taxon>
        <taxon>Pooideae</taxon>
        <taxon>Triticodae</taxon>
        <taxon>Triticeae</taxon>
        <taxon>Triticinae</taxon>
        <taxon>Triticum</taxon>
    </lineage>
</organism>
<reference evidence="2" key="1">
    <citation type="journal article" date="2013" name="Nature">
        <title>Draft genome of the wheat A-genome progenitor Triticum urartu.</title>
        <authorList>
            <person name="Ling H.Q."/>
            <person name="Zhao S."/>
            <person name="Liu D."/>
            <person name="Wang J."/>
            <person name="Sun H."/>
            <person name="Zhang C."/>
            <person name="Fan H."/>
            <person name="Li D."/>
            <person name="Dong L."/>
            <person name="Tao Y."/>
            <person name="Gao C."/>
            <person name="Wu H."/>
            <person name="Li Y."/>
            <person name="Cui Y."/>
            <person name="Guo X."/>
            <person name="Zheng S."/>
            <person name="Wang B."/>
            <person name="Yu K."/>
            <person name="Liang Q."/>
            <person name="Yang W."/>
            <person name="Lou X."/>
            <person name="Chen J."/>
            <person name="Feng M."/>
            <person name="Jian J."/>
            <person name="Zhang X."/>
            <person name="Luo G."/>
            <person name="Jiang Y."/>
            <person name="Liu J."/>
            <person name="Wang Z."/>
            <person name="Sha Y."/>
            <person name="Zhang B."/>
            <person name="Wu H."/>
            <person name="Tang D."/>
            <person name="Shen Q."/>
            <person name="Xue P."/>
            <person name="Zou S."/>
            <person name="Wang X."/>
            <person name="Liu X."/>
            <person name="Wang F."/>
            <person name="Yang Y."/>
            <person name="An X."/>
            <person name="Dong Z."/>
            <person name="Zhang K."/>
            <person name="Zhang X."/>
            <person name="Luo M.C."/>
            <person name="Dvorak J."/>
            <person name="Tong Y."/>
            <person name="Wang J."/>
            <person name="Yang H."/>
            <person name="Li Z."/>
            <person name="Wang D."/>
            <person name="Zhang A."/>
            <person name="Wang J."/>
        </authorList>
    </citation>
    <scope>NUCLEOTIDE SEQUENCE</scope>
    <source>
        <strain evidence="2">cv. G1812</strain>
    </source>
</reference>
<reference evidence="1" key="3">
    <citation type="submission" date="2022-06" db="UniProtKB">
        <authorList>
            <consortium name="EnsemblPlants"/>
        </authorList>
    </citation>
    <scope>IDENTIFICATION</scope>
</reference>
<keyword evidence="2" id="KW-1185">Reference proteome</keyword>